<accession>A0A8X6SPM5</accession>
<dbReference type="AlphaFoldDB" id="A0A8X6SPM5"/>
<reference evidence="1" key="1">
    <citation type="submission" date="2020-08" db="EMBL/GenBank/DDBJ databases">
        <title>Multicomponent nature underlies the extraordinary mechanical properties of spider dragline silk.</title>
        <authorList>
            <person name="Kono N."/>
            <person name="Nakamura H."/>
            <person name="Mori M."/>
            <person name="Yoshida Y."/>
            <person name="Ohtoshi R."/>
            <person name="Malay A.D."/>
            <person name="Moran D.A.P."/>
            <person name="Tomita M."/>
            <person name="Numata K."/>
            <person name="Arakawa K."/>
        </authorList>
    </citation>
    <scope>NUCLEOTIDE SEQUENCE</scope>
</reference>
<evidence type="ECO:0000313" key="2">
    <source>
        <dbReference type="Proteomes" id="UP000887159"/>
    </source>
</evidence>
<dbReference type="EMBL" id="BMAU01021300">
    <property type="protein sequence ID" value="GFY10698.1"/>
    <property type="molecule type" value="Genomic_DNA"/>
</dbReference>
<comment type="caution">
    <text evidence="1">The sequence shown here is derived from an EMBL/GenBank/DDBJ whole genome shotgun (WGS) entry which is preliminary data.</text>
</comment>
<evidence type="ECO:0000313" key="1">
    <source>
        <dbReference type="EMBL" id="GFY10698.1"/>
    </source>
</evidence>
<keyword evidence="2" id="KW-1185">Reference proteome</keyword>
<name>A0A8X6SPM5_TRICX</name>
<sequence>MWKDEVGMSVGYLVLIIIEEIGEILKWCVDRVMVEMNIGVTTRIAVKEISGSRAGRDFRRMIKDLTIGDINLETEVKKTILVEGTTETRFE</sequence>
<organism evidence="1 2">
    <name type="scientific">Trichonephila clavipes</name>
    <name type="common">Golden silk orbweaver</name>
    <name type="synonym">Nephila clavipes</name>
    <dbReference type="NCBI Taxonomy" id="2585209"/>
    <lineage>
        <taxon>Eukaryota</taxon>
        <taxon>Metazoa</taxon>
        <taxon>Ecdysozoa</taxon>
        <taxon>Arthropoda</taxon>
        <taxon>Chelicerata</taxon>
        <taxon>Arachnida</taxon>
        <taxon>Araneae</taxon>
        <taxon>Araneomorphae</taxon>
        <taxon>Entelegynae</taxon>
        <taxon>Araneoidea</taxon>
        <taxon>Nephilidae</taxon>
        <taxon>Trichonephila</taxon>
    </lineage>
</organism>
<gene>
    <name evidence="1" type="primary">NCL1_62324</name>
    <name evidence="1" type="ORF">TNCV_2195191</name>
</gene>
<protein>
    <submittedName>
        <fullName evidence="1">Uncharacterized protein</fullName>
    </submittedName>
</protein>
<dbReference type="Proteomes" id="UP000887159">
    <property type="component" value="Unassembled WGS sequence"/>
</dbReference>
<proteinExistence type="predicted"/>